<protein>
    <submittedName>
        <fullName evidence="2">Pyrroloquinoline quinone biosynthesis protein D</fullName>
    </submittedName>
</protein>
<evidence type="ECO:0000313" key="4">
    <source>
        <dbReference type="Proteomes" id="UP000256345"/>
    </source>
</evidence>
<evidence type="ECO:0000313" key="3">
    <source>
        <dbReference type="Proteomes" id="UP000035579"/>
    </source>
</evidence>
<gene>
    <name evidence="1" type="ORF">AA314_05340</name>
    <name evidence="2" type="ORF">ATI61_11937</name>
</gene>
<name>A0AAC8QA59_9BACT</name>
<keyword evidence="4" id="KW-1185">Reference proteome</keyword>
<dbReference type="RefSeq" id="WP_047857700.1">
    <property type="nucleotide sequence ID" value="NZ_CP011509.1"/>
</dbReference>
<dbReference type="Proteomes" id="UP000256345">
    <property type="component" value="Unassembled WGS sequence"/>
</dbReference>
<dbReference type="Pfam" id="PF05402">
    <property type="entry name" value="PqqD"/>
    <property type="match status" value="1"/>
</dbReference>
<reference evidence="1 3" key="1">
    <citation type="submission" date="2015-05" db="EMBL/GenBank/DDBJ databases">
        <title>Genome assembly of Archangium gephyra DSM 2261.</title>
        <authorList>
            <person name="Sharma G."/>
            <person name="Subramanian S."/>
        </authorList>
    </citation>
    <scope>NUCLEOTIDE SEQUENCE [LARGE SCALE GENOMIC DNA]</scope>
    <source>
        <strain evidence="1 3">DSM 2261</strain>
    </source>
</reference>
<dbReference type="AlphaFoldDB" id="A0AAC8QA59"/>
<evidence type="ECO:0000313" key="2">
    <source>
        <dbReference type="EMBL" id="REG22507.1"/>
    </source>
</evidence>
<dbReference type="Proteomes" id="UP000035579">
    <property type="component" value="Chromosome"/>
</dbReference>
<dbReference type="EMBL" id="QUMU01000019">
    <property type="protein sequence ID" value="REG22507.1"/>
    <property type="molecule type" value="Genomic_DNA"/>
</dbReference>
<evidence type="ECO:0000313" key="1">
    <source>
        <dbReference type="EMBL" id="AKJ03714.1"/>
    </source>
</evidence>
<dbReference type="KEGG" id="age:AA314_05340"/>
<dbReference type="Gene3D" id="1.10.10.1150">
    <property type="entry name" value="Coenzyme PQQ synthesis protein D (PqqD)"/>
    <property type="match status" value="1"/>
</dbReference>
<organism evidence="1 3">
    <name type="scientific">Archangium gephyra</name>
    <dbReference type="NCBI Taxonomy" id="48"/>
    <lineage>
        <taxon>Bacteria</taxon>
        <taxon>Pseudomonadati</taxon>
        <taxon>Myxococcota</taxon>
        <taxon>Myxococcia</taxon>
        <taxon>Myxococcales</taxon>
        <taxon>Cystobacterineae</taxon>
        <taxon>Archangiaceae</taxon>
        <taxon>Archangium</taxon>
    </lineage>
</organism>
<dbReference type="InterPro" id="IPR008792">
    <property type="entry name" value="PQQD"/>
</dbReference>
<sequence length="96" mass="10810">MSFRPDSIPRRREGADGQRFGADFVVLDAEGRMLRGLNETAARVWDLSDGKRTAREIAALVAHEYGVDVERVLEDCLRFLERLAGHGLLDAEEVLR</sequence>
<dbReference type="InterPro" id="IPR041881">
    <property type="entry name" value="PqqD_sf"/>
</dbReference>
<reference evidence="2 4" key="2">
    <citation type="submission" date="2018-08" db="EMBL/GenBank/DDBJ databases">
        <title>Genomic Encyclopedia of Archaeal and Bacterial Type Strains, Phase II (KMG-II): from individual species to whole genera.</title>
        <authorList>
            <person name="Goeker M."/>
        </authorList>
    </citation>
    <scope>NUCLEOTIDE SEQUENCE [LARGE SCALE GENOMIC DNA]</scope>
    <source>
        <strain evidence="2 4">DSM 2261</strain>
    </source>
</reference>
<dbReference type="EMBL" id="CP011509">
    <property type="protein sequence ID" value="AKJ03714.1"/>
    <property type="molecule type" value="Genomic_DNA"/>
</dbReference>
<proteinExistence type="predicted"/>
<accession>A0AAC8QA59</accession>